<evidence type="ECO:0000313" key="2">
    <source>
        <dbReference type="EMBL" id="MCZ4225003.1"/>
    </source>
</evidence>
<comment type="caution">
    <text evidence="2">The sequence shown here is derived from an EMBL/GenBank/DDBJ whole genome shotgun (WGS) entry which is preliminary data.</text>
</comment>
<dbReference type="SUPFAM" id="SSF47413">
    <property type="entry name" value="lambda repressor-like DNA-binding domains"/>
    <property type="match status" value="1"/>
</dbReference>
<protein>
    <submittedName>
        <fullName evidence="2">XRE family transcriptional regulator</fullName>
    </submittedName>
</protein>
<dbReference type="EMBL" id="JAPWGL010000005">
    <property type="protein sequence ID" value="MCZ4225003.1"/>
    <property type="molecule type" value="Genomic_DNA"/>
</dbReference>
<keyword evidence="3" id="KW-1185">Reference proteome</keyword>
<dbReference type="InterPro" id="IPR039060">
    <property type="entry name" value="Antitox_HigA"/>
</dbReference>
<sequence>MNKVTQWFLLESEKDYKLATTRYEEIKHAQKGSPEHKEKMLLVHLISEYENKEWDLPVVDPIEIIKIRMEEFGLKPSDLAKEYGNKGNLSKVLNYKRALSITMIRQFSAILRIPTDMLIQEYALV</sequence>
<dbReference type="Gene3D" id="1.10.260.40">
    <property type="entry name" value="lambda repressor-like DNA-binding domains"/>
    <property type="match status" value="1"/>
</dbReference>
<gene>
    <name evidence="2" type="ORF">O0931_16945</name>
</gene>
<evidence type="ECO:0000259" key="1">
    <source>
        <dbReference type="PROSITE" id="PS50943"/>
    </source>
</evidence>
<name>A0ABT4L1E5_9SPHI</name>
<dbReference type="PANTHER" id="PTHR40455">
    <property type="entry name" value="ANTITOXIN HIGA"/>
    <property type="match status" value="1"/>
</dbReference>
<accession>A0ABT4L1E5</accession>
<organism evidence="2 3">
    <name type="scientific">Pedobacter rhodius</name>
    <dbReference type="NCBI Taxonomy" id="3004098"/>
    <lineage>
        <taxon>Bacteria</taxon>
        <taxon>Pseudomonadati</taxon>
        <taxon>Bacteroidota</taxon>
        <taxon>Sphingobacteriia</taxon>
        <taxon>Sphingobacteriales</taxon>
        <taxon>Sphingobacteriaceae</taxon>
        <taxon>Pedobacter</taxon>
    </lineage>
</organism>
<dbReference type="PROSITE" id="PS50943">
    <property type="entry name" value="HTH_CROC1"/>
    <property type="match status" value="1"/>
</dbReference>
<proteinExistence type="predicted"/>
<dbReference type="Proteomes" id="UP001144341">
    <property type="component" value="Unassembled WGS sequence"/>
</dbReference>
<feature type="domain" description="HTH cro/C1-type" evidence="1">
    <location>
        <begin position="65"/>
        <end position="118"/>
    </location>
</feature>
<dbReference type="InterPro" id="IPR010982">
    <property type="entry name" value="Lambda_DNA-bd_dom_sf"/>
</dbReference>
<dbReference type="PANTHER" id="PTHR40455:SF1">
    <property type="entry name" value="ANTITOXIN HIGA"/>
    <property type="match status" value="1"/>
</dbReference>
<dbReference type="RefSeq" id="WP_269416666.1">
    <property type="nucleotide sequence ID" value="NZ_JAPWGL010000005.1"/>
</dbReference>
<reference evidence="2" key="1">
    <citation type="submission" date="2022-12" db="EMBL/GenBank/DDBJ databases">
        <title>Genome sequence of SJ11.</title>
        <authorList>
            <person name="Woo H."/>
        </authorList>
    </citation>
    <scope>NUCLEOTIDE SEQUENCE</scope>
    <source>
        <strain evidence="2">SJ11</strain>
    </source>
</reference>
<dbReference type="InterPro" id="IPR001387">
    <property type="entry name" value="Cro/C1-type_HTH"/>
</dbReference>
<evidence type="ECO:0000313" key="3">
    <source>
        <dbReference type="Proteomes" id="UP001144341"/>
    </source>
</evidence>